<dbReference type="HOGENOM" id="CLU_3239775_0_0_5"/>
<proteinExistence type="predicted"/>
<keyword evidence="2" id="KW-1185">Reference proteome</keyword>
<gene>
    <name evidence="1" type="ORF">NX02_18280</name>
</gene>
<dbReference type="EMBL" id="CP006644">
    <property type="protein sequence ID" value="AHE55325.1"/>
    <property type="molecule type" value="Genomic_DNA"/>
</dbReference>
<protein>
    <submittedName>
        <fullName evidence="1">Uncharacterized protein</fullName>
    </submittedName>
</protein>
<evidence type="ECO:0000313" key="1">
    <source>
        <dbReference type="EMBL" id="AHE55325.1"/>
    </source>
</evidence>
<accession>W0AI41</accession>
<dbReference type="KEGG" id="ssan:NX02_18280"/>
<organism evidence="1 2">
    <name type="scientific">Sphingomonas sanxanigenens DSM 19645 = NX02</name>
    <dbReference type="NCBI Taxonomy" id="1123269"/>
    <lineage>
        <taxon>Bacteria</taxon>
        <taxon>Pseudomonadati</taxon>
        <taxon>Pseudomonadota</taxon>
        <taxon>Alphaproteobacteria</taxon>
        <taxon>Sphingomonadales</taxon>
        <taxon>Sphingomonadaceae</taxon>
        <taxon>Sphingomonas</taxon>
    </lineage>
</organism>
<dbReference type="PATRIC" id="fig|1123269.5.peg.3580"/>
<dbReference type="STRING" id="1123269.NX02_18280"/>
<sequence>MPLETGSPRREAGRAPHRPPILIGIGIGIAGDVPTAVQMAKQA</sequence>
<evidence type="ECO:0000313" key="2">
    <source>
        <dbReference type="Proteomes" id="UP000018851"/>
    </source>
</evidence>
<dbReference type="AlphaFoldDB" id="W0AI41"/>
<reference evidence="1 2" key="1">
    <citation type="submission" date="2013-07" db="EMBL/GenBank/DDBJ databases">
        <title>Completed genome of Sphingomonas sanxanigenens NX02.</title>
        <authorList>
            <person name="Ma T."/>
            <person name="Huang H."/>
            <person name="Wu M."/>
            <person name="Li X."/>
            <person name="Li G."/>
        </authorList>
    </citation>
    <scope>NUCLEOTIDE SEQUENCE [LARGE SCALE GENOMIC DNA]</scope>
    <source>
        <strain evidence="1 2">NX02</strain>
    </source>
</reference>
<dbReference type="Proteomes" id="UP000018851">
    <property type="component" value="Chromosome"/>
</dbReference>
<name>W0AI41_9SPHN</name>